<proteinExistence type="predicted"/>
<evidence type="ECO:0000313" key="2">
    <source>
        <dbReference type="Proteomes" id="UP000178723"/>
    </source>
</evidence>
<evidence type="ECO:0000313" key="1">
    <source>
        <dbReference type="EMBL" id="OGL85845.1"/>
    </source>
</evidence>
<sequence length="143" mass="17546">MTNDLWRDCIDCKTKCCRGDIAFPLFTTPKEREKNPAINSKNPCVFFNDCELCKIYDSRPFDCRFFPFELMKINQKFFWIIWNIDCPITKNRRADFEKYLTEHEEKLIPQFIDHLEDYADFRIEELKKKYKYEMLREARFKLP</sequence>
<comment type="caution">
    <text evidence="1">The sequence shown here is derived from an EMBL/GenBank/DDBJ whole genome shotgun (WGS) entry which is preliminary data.</text>
</comment>
<accession>A0A1F7V5W0</accession>
<protein>
    <recommendedName>
        <fullName evidence="3">YkgJ family cysteine cluster protein</fullName>
    </recommendedName>
</protein>
<gene>
    <name evidence="1" type="ORF">A3I40_03425</name>
</gene>
<dbReference type="EMBL" id="MGEP01000058">
    <property type="protein sequence ID" value="OGL85845.1"/>
    <property type="molecule type" value="Genomic_DNA"/>
</dbReference>
<organism evidence="1 2">
    <name type="scientific">Candidatus Uhrbacteria bacterium RIFCSPLOWO2_02_FULL_48_12</name>
    <dbReference type="NCBI Taxonomy" id="1802407"/>
    <lineage>
        <taxon>Bacteria</taxon>
        <taxon>Candidatus Uhriibacteriota</taxon>
    </lineage>
</organism>
<dbReference type="Proteomes" id="UP000178723">
    <property type="component" value="Unassembled WGS sequence"/>
</dbReference>
<evidence type="ECO:0008006" key="3">
    <source>
        <dbReference type="Google" id="ProtNLM"/>
    </source>
</evidence>
<name>A0A1F7V5W0_9BACT</name>
<dbReference type="AlphaFoldDB" id="A0A1F7V5W0"/>
<reference evidence="1 2" key="1">
    <citation type="journal article" date="2016" name="Nat. Commun.">
        <title>Thousands of microbial genomes shed light on interconnected biogeochemical processes in an aquifer system.</title>
        <authorList>
            <person name="Anantharaman K."/>
            <person name="Brown C.T."/>
            <person name="Hug L.A."/>
            <person name="Sharon I."/>
            <person name="Castelle C.J."/>
            <person name="Probst A.J."/>
            <person name="Thomas B.C."/>
            <person name="Singh A."/>
            <person name="Wilkins M.J."/>
            <person name="Karaoz U."/>
            <person name="Brodie E.L."/>
            <person name="Williams K.H."/>
            <person name="Hubbard S.S."/>
            <person name="Banfield J.F."/>
        </authorList>
    </citation>
    <scope>NUCLEOTIDE SEQUENCE [LARGE SCALE GENOMIC DNA]</scope>
</reference>